<evidence type="ECO:0008006" key="3">
    <source>
        <dbReference type="Google" id="ProtNLM"/>
    </source>
</evidence>
<reference evidence="1 2" key="1">
    <citation type="submission" date="2023-03" db="EMBL/GenBank/DDBJ databases">
        <title>High-quality genome of Scylla paramamosain provides insights in environmental adaptation.</title>
        <authorList>
            <person name="Zhang L."/>
        </authorList>
    </citation>
    <scope>NUCLEOTIDE SEQUENCE [LARGE SCALE GENOMIC DNA]</scope>
    <source>
        <strain evidence="1">LZ_2023a</strain>
        <tissue evidence="1">Muscle</tissue>
    </source>
</reference>
<sequence length="170" mass="18916">MTSRGLGYIKGDLHGSGHKRFDQLSVKTRSFISPTASMNTQEWMCLRLVVMLAVVMVASPTSAVPKRVANRMVPSWWSRDCSADECCARPMLSSKAYCMPLRARGQVCDASPLMLNINNGVYFSDCPCQYDLTCASLGIKAKPQCVDLRTLELDYRRIFSLSVPPTSENH</sequence>
<dbReference type="Proteomes" id="UP001487740">
    <property type="component" value="Unassembled WGS sequence"/>
</dbReference>
<evidence type="ECO:0000313" key="1">
    <source>
        <dbReference type="EMBL" id="KAK8392602.1"/>
    </source>
</evidence>
<keyword evidence="2" id="KW-1185">Reference proteome</keyword>
<accession>A0AAW0U1E2</accession>
<dbReference type="Gene3D" id="2.10.80.10">
    <property type="entry name" value="Lipase, subunit A"/>
    <property type="match status" value="1"/>
</dbReference>
<dbReference type="AlphaFoldDB" id="A0AAW0U1E2"/>
<gene>
    <name evidence="1" type="ORF">O3P69_014782</name>
</gene>
<evidence type="ECO:0000313" key="2">
    <source>
        <dbReference type="Proteomes" id="UP001487740"/>
    </source>
</evidence>
<comment type="caution">
    <text evidence="1">The sequence shown here is derived from an EMBL/GenBank/DDBJ whole genome shotgun (WGS) entry which is preliminary data.</text>
</comment>
<proteinExistence type="predicted"/>
<name>A0AAW0U1E2_SCYPA</name>
<dbReference type="EMBL" id="JARAKH010000022">
    <property type="protein sequence ID" value="KAK8392602.1"/>
    <property type="molecule type" value="Genomic_DNA"/>
</dbReference>
<organism evidence="1 2">
    <name type="scientific">Scylla paramamosain</name>
    <name type="common">Mud crab</name>
    <dbReference type="NCBI Taxonomy" id="85552"/>
    <lineage>
        <taxon>Eukaryota</taxon>
        <taxon>Metazoa</taxon>
        <taxon>Ecdysozoa</taxon>
        <taxon>Arthropoda</taxon>
        <taxon>Crustacea</taxon>
        <taxon>Multicrustacea</taxon>
        <taxon>Malacostraca</taxon>
        <taxon>Eumalacostraca</taxon>
        <taxon>Eucarida</taxon>
        <taxon>Decapoda</taxon>
        <taxon>Pleocyemata</taxon>
        <taxon>Brachyura</taxon>
        <taxon>Eubrachyura</taxon>
        <taxon>Portunoidea</taxon>
        <taxon>Portunidae</taxon>
        <taxon>Portuninae</taxon>
        <taxon>Scylla</taxon>
    </lineage>
</organism>
<protein>
    <recommendedName>
        <fullName evidence="3">Prokineticin domain-containing protein</fullName>
    </recommendedName>
</protein>